<gene>
    <name evidence="1" type="ORF">DI603_17190</name>
</gene>
<dbReference type="Pfam" id="PF04314">
    <property type="entry name" value="PCuAC"/>
    <property type="match status" value="1"/>
</dbReference>
<reference evidence="1 2" key="1">
    <citation type="submission" date="2017-08" db="EMBL/GenBank/DDBJ databases">
        <title>Infants hospitalized years apart are colonized by the same room-sourced microbial strains.</title>
        <authorList>
            <person name="Brooks B."/>
            <person name="Olm M.R."/>
            <person name="Firek B.A."/>
            <person name="Baker R."/>
            <person name="Thomas B.C."/>
            <person name="Morowitz M.J."/>
            <person name="Banfield J.F."/>
        </authorList>
    </citation>
    <scope>NUCLEOTIDE SEQUENCE [LARGE SCALE GENOMIC DNA]</scope>
    <source>
        <strain evidence="1">S2_012_000_R2_81</strain>
    </source>
</reference>
<name>A0A2W5DBZ7_9BURK</name>
<comment type="caution">
    <text evidence="1">The sequence shown here is derived from an EMBL/GenBank/DDBJ whole genome shotgun (WGS) entry which is preliminary data.</text>
</comment>
<proteinExistence type="predicted"/>
<organism evidence="1 2">
    <name type="scientific">Roseateles depolymerans</name>
    <dbReference type="NCBI Taxonomy" id="76731"/>
    <lineage>
        <taxon>Bacteria</taxon>
        <taxon>Pseudomonadati</taxon>
        <taxon>Pseudomonadota</taxon>
        <taxon>Betaproteobacteria</taxon>
        <taxon>Burkholderiales</taxon>
        <taxon>Sphaerotilaceae</taxon>
        <taxon>Roseateles</taxon>
    </lineage>
</organism>
<dbReference type="Gene3D" id="2.60.40.1890">
    <property type="entry name" value="PCu(A)C copper chaperone"/>
    <property type="match status" value="1"/>
</dbReference>
<dbReference type="InterPro" id="IPR007410">
    <property type="entry name" value="LpqE-like"/>
</dbReference>
<evidence type="ECO:0000313" key="2">
    <source>
        <dbReference type="Proteomes" id="UP000249633"/>
    </source>
</evidence>
<evidence type="ECO:0000313" key="1">
    <source>
        <dbReference type="EMBL" id="PZP29401.1"/>
    </source>
</evidence>
<dbReference type="InterPro" id="IPR036182">
    <property type="entry name" value="PCuAC_sf"/>
</dbReference>
<dbReference type="PANTHER" id="PTHR36302">
    <property type="entry name" value="BLR7088 PROTEIN"/>
    <property type="match status" value="1"/>
</dbReference>
<sequence length="155" mass="17061">MPHTKPLLDAPRRGLLLAMAGIGLATLARPARACDFYSATMRIWHPWTRATRVDADTAILCMRFDEVQRDDRLISVTTPVAAGVRLVGPDVKAGEAFTLEIPAGRELTLKEDGLHIELVDLQMPLQIGRSFPLQLGFEHGGQVNALLNVDYGSFR</sequence>
<dbReference type="AlphaFoldDB" id="A0A2W5DBZ7"/>
<dbReference type="SUPFAM" id="SSF110087">
    <property type="entry name" value="DR1885-like metal-binding protein"/>
    <property type="match status" value="1"/>
</dbReference>
<dbReference type="EMBL" id="QFOD01000018">
    <property type="protein sequence ID" value="PZP29401.1"/>
    <property type="molecule type" value="Genomic_DNA"/>
</dbReference>
<protein>
    <recommendedName>
        <fullName evidence="3">Copper chaperone PCu(A)C</fullName>
    </recommendedName>
</protein>
<accession>A0A2W5DBZ7</accession>
<dbReference type="PANTHER" id="PTHR36302:SF1">
    <property type="entry name" value="COPPER CHAPERONE PCU(A)C"/>
    <property type="match status" value="1"/>
</dbReference>
<dbReference type="Proteomes" id="UP000249633">
    <property type="component" value="Unassembled WGS sequence"/>
</dbReference>
<dbReference type="InterPro" id="IPR058248">
    <property type="entry name" value="Lxx211020-like"/>
</dbReference>
<evidence type="ECO:0008006" key="3">
    <source>
        <dbReference type="Google" id="ProtNLM"/>
    </source>
</evidence>